<dbReference type="Pfam" id="PF14030">
    <property type="entry name" value="DUF4245"/>
    <property type="match status" value="1"/>
</dbReference>
<feature type="region of interest" description="Disordered" evidence="1">
    <location>
        <begin position="1"/>
        <end position="28"/>
    </location>
</feature>
<sequence>MAEKQPAVVAELGRPETPQETADRRAAASAKRRANQTLFNLVVATIASLGIVLFLVVVVVRPDPGPRPAVDVSSTAAEAQAGADAPLLVPALPDGWSANAARFGTTEQVPTWYVGYLTPGEEFIALNQGIGANATWLASVVDDLEPTGSTTIDGIEWTLYDNRTSPDPGNHAFAMSTTAGDSTIVLHGTAADAEFDLIATSLSTELAGQ</sequence>
<evidence type="ECO:0000256" key="2">
    <source>
        <dbReference type="SAM" id="Phobius"/>
    </source>
</evidence>
<gene>
    <name evidence="3" type="ORF">Q5716_03425</name>
</gene>
<keyword evidence="2" id="KW-0812">Transmembrane</keyword>
<dbReference type="Proteomes" id="UP001241072">
    <property type="component" value="Unassembled WGS sequence"/>
</dbReference>
<protein>
    <submittedName>
        <fullName evidence="3">DUF4245 domain-containing protein</fullName>
    </submittedName>
</protein>
<keyword evidence="2" id="KW-0472">Membrane</keyword>
<feature type="transmembrane region" description="Helical" evidence="2">
    <location>
        <begin position="38"/>
        <end position="60"/>
    </location>
</feature>
<dbReference type="InterPro" id="IPR025339">
    <property type="entry name" value="DUF4245"/>
</dbReference>
<evidence type="ECO:0000313" key="4">
    <source>
        <dbReference type="Proteomes" id="UP001241072"/>
    </source>
</evidence>
<evidence type="ECO:0000256" key="1">
    <source>
        <dbReference type="SAM" id="MobiDB-lite"/>
    </source>
</evidence>
<proteinExistence type="predicted"/>
<evidence type="ECO:0000313" key="3">
    <source>
        <dbReference type="EMBL" id="MDO7881272.1"/>
    </source>
</evidence>
<keyword evidence="2" id="KW-1133">Transmembrane helix</keyword>
<organism evidence="3 4">
    <name type="scientific">Antiquaquibacter soli</name>
    <dbReference type="NCBI Taxonomy" id="3064523"/>
    <lineage>
        <taxon>Bacteria</taxon>
        <taxon>Bacillati</taxon>
        <taxon>Actinomycetota</taxon>
        <taxon>Actinomycetes</taxon>
        <taxon>Micrococcales</taxon>
        <taxon>Microbacteriaceae</taxon>
        <taxon>Antiquaquibacter</taxon>
    </lineage>
</organism>
<dbReference type="RefSeq" id="WP_305001687.1">
    <property type="nucleotide sequence ID" value="NZ_JAUQUB010000001.1"/>
</dbReference>
<keyword evidence="4" id="KW-1185">Reference proteome</keyword>
<accession>A0ABT9BLE8</accession>
<name>A0ABT9BLE8_9MICO</name>
<reference evidence="3 4" key="1">
    <citation type="submission" date="2023-07" db="EMBL/GenBank/DDBJ databases">
        <title>Protaetiibacter sp. nov WY-16 isolated from soil.</title>
        <authorList>
            <person name="Liu B."/>
            <person name="Wan Y."/>
        </authorList>
    </citation>
    <scope>NUCLEOTIDE SEQUENCE [LARGE SCALE GENOMIC DNA]</scope>
    <source>
        <strain evidence="3 4">WY-16</strain>
    </source>
</reference>
<dbReference type="EMBL" id="JAUQUB010000001">
    <property type="protein sequence ID" value="MDO7881272.1"/>
    <property type="molecule type" value="Genomic_DNA"/>
</dbReference>
<comment type="caution">
    <text evidence="3">The sequence shown here is derived from an EMBL/GenBank/DDBJ whole genome shotgun (WGS) entry which is preliminary data.</text>
</comment>